<protein>
    <recommendedName>
        <fullName evidence="3">Secreted protein</fullName>
    </recommendedName>
</protein>
<dbReference type="Proteomes" id="UP001370348">
    <property type="component" value="Chromosome"/>
</dbReference>
<sequence length="180" mass="18933">MRIARTSFGLAFLPCLIVLTSQCGNDDGSDPRPGGEEGPPVTAQELCAKIDARAAACGGSKGSLERCAEHIAFYQCGYSNPAVRSYATCRGSTVCAEKATDDACAIAMGITADERAVNDCAAKAKGCEATAKWSAEFCVYPALRTEFKSKVGDCVGRATCAEQKQCLDEFAANFKATCKK</sequence>
<gene>
    <name evidence="1" type="ORF">LZC94_14985</name>
</gene>
<organism evidence="1 2">
    <name type="scientific">Pendulispora albinea</name>
    <dbReference type="NCBI Taxonomy" id="2741071"/>
    <lineage>
        <taxon>Bacteria</taxon>
        <taxon>Pseudomonadati</taxon>
        <taxon>Myxococcota</taxon>
        <taxon>Myxococcia</taxon>
        <taxon>Myxococcales</taxon>
        <taxon>Sorangiineae</taxon>
        <taxon>Pendulisporaceae</taxon>
        <taxon>Pendulispora</taxon>
    </lineage>
</organism>
<evidence type="ECO:0000313" key="1">
    <source>
        <dbReference type="EMBL" id="WXB18533.1"/>
    </source>
</evidence>
<dbReference type="EMBL" id="CP089984">
    <property type="protein sequence ID" value="WXB18533.1"/>
    <property type="molecule type" value="Genomic_DNA"/>
</dbReference>
<evidence type="ECO:0000313" key="2">
    <source>
        <dbReference type="Proteomes" id="UP001370348"/>
    </source>
</evidence>
<reference evidence="1 2" key="1">
    <citation type="submission" date="2021-12" db="EMBL/GenBank/DDBJ databases">
        <title>Discovery of the Pendulisporaceae a myxobacterial family with distinct sporulation behavior and unique specialized metabolism.</title>
        <authorList>
            <person name="Garcia R."/>
            <person name="Popoff A."/>
            <person name="Bader C.D."/>
            <person name="Loehr J."/>
            <person name="Walesch S."/>
            <person name="Walt C."/>
            <person name="Boldt J."/>
            <person name="Bunk B."/>
            <person name="Haeckl F.J.F.P.J."/>
            <person name="Gunesch A.P."/>
            <person name="Birkelbach J."/>
            <person name="Nuebel U."/>
            <person name="Pietschmann T."/>
            <person name="Bach T."/>
            <person name="Mueller R."/>
        </authorList>
    </citation>
    <scope>NUCLEOTIDE SEQUENCE [LARGE SCALE GENOMIC DNA]</scope>
    <source>
        <strain evidence="1 2">MSr11954</strain>
    </source>
</reference>
<keyword evidence="2" id="KW-1185">Reference proteome</keyword>
<accession>A0ABZ2M7P7</accession>
<name>A0ABZ2M7P7_9BACT</name>
<dbReference type="RefSeq" id="WP_394828163.1">
    <property type="nucleotide sequence ID" value="NZ_CP089984.1"/>
</dbReference>
<proteinExistence type="predicted"/>
<evidence type="ECO:0008006" key="3">
    <source>
        <dbReference type="Google" id="ProtNLM"/>
    </source>
</evidence>